<dbReference type="InterPro" id="IPR050228">
    <property type="entry name" value="Carboxylesterase_BioH"/>
</dbReference>
<dbReference type="EMBL" id="BEHY01000001">
    <property type="protein sequence ID" value="GBD07804.1"/>
    <property type="molecule type" value="Genomic_DNA"/>
</dbReference>
<accession>A0A2H5Y301</accession>
<dbReference type="AlphaFoldDB" id="A0A2H5Y301"/>
<evidence type="ECO:0000259" key="1">
    <source>
        <dbReference type="Pfam" id="PF00561"/>
    </source>
</evidence>
<dbReference type="PRINTS" id="PR00412">
    <property type="entry name" value="EPOXHYDRLASE"/>
</dbReference>
<reference evidence="3" key="1">
    <citation type="submission" date="2017-09" db="EMBL/GenBank/DDBJ databases">
        <title>Metaegenomics of thermophilic ammonia-oxidizing enrichment culture.</title>
        <authorList>
            <person name="Kato S."/>
            <person name="Suzuki K."/>
        </authorList>
    </citation>
    <scope>NUCLEOTIDE SEQUENCE [LARGE SCALE GENOMIC DNA]</scope>
</reference>
<dbReference type="Proteomes" id="UP000236642">
    <property type="component" value="Unassembled WGS sequence"/>
</dbReference>
<dbReference type="EC" id="3.1.1.3" evidence="2"/>
<sequence>MSSIVTEQGIVHYEVIGRGRPVIFLHGWLGSWAYWIDTMNALAPHCRSYALDFWGFGESDRKRASFTVPDFVALVVQFMDRLGIASAALVGHSMGGTVALGVALAHPDRVTRVAVVGSPIVGTSLNFFLKMAGRPFWAFLAYTFPAVVKAGTYLASPTITRAWRTWYRMWERDLSRTTLRSFFQSIGSLHRTDLRPLLSQLRLPVLGIYGARDNIVNPNQAFLLAREAPQAKIFWMPESGHFPMLDEPERFQQALADFLLQS</sequence>
<dbReference type="Pfam" id="PF00561">
    <property type="entry name" value="Abhydrolase_1"/>
    <property type="match status" value="1"/>
</dbReference>
<organism evidence="2 3">
    <name type="scientific">Candidatus Thermoflexus japonica</name>
    <dbReference type="NCBI Taxonomy" id="2035417"/>
    <lineage>
        <taxon>Bacteria</taxon>
        <taxon>Bacillati</taxon>
        <taxon>Chloroflexota</taxon>
        <taxon>Thermoflexia</taxon>
        <taxon>Thermoflexales</taxon>
        <taxon>Thermoflexaceae</taxon>
        <taxon>Thermoflexus</taxon>
    </lineage>
</organism>
<dbReference type="Gene3D" id="3.40.50.1820">
    <property type="entry name" value="alpha/beta hydrolase"/>
    <property type="match status" value="1"/>
</dbReference>
<dbReference type="InterPro" id="IPR000073">
    <property type="entry name" value="AB_hydrolase_1"/>
</dbReference>
<keyword evidence="2" id="KW-0378">Hydrolase</keyword>
<evidence type="ECO:0000313" key="3">
    <source>
        <dbReference type="Proteomes" id="UP000236642"/>
    </source>
</evidence>
<dbReference type="InterPro" id="IPR029058">
    <property type="entry name" value="AB_hydrolase_fold"/>
</dbReference>
<dbReference type="PANTHER" id="PTHR43194:SF5">
    <property type="entry name" value="PIMELOYL-[ACYL-CARRIER PROTEIN] METHYL ESTER ESTERASE"/>
    <property type="match status" value="1"/>
</dbReference>
<proteinExistence type="predicted"/>
<comment type="caution">
    <text evidence="2">The sequence shown here is derived from an EMBL/GenBank/DDBJ whole genome shotgun (WGS) entry which is preliminary data.</text>
</comment>
<name>A0A2H5Y301_9CHLR</name>
<evidence type="ECO:0000313" key="2">
    <source>
        <dbReference type="EMBL" id="GBD07804.1"/>
    </source>
</evidence>
<dbReference type="PANTHER" id="PTHR43194">
    <property type="entry name" value="HYDROLASE ALPHA/BETA FOLD FAMILY"/>
    <property type="match status" value="1"/>
</dbReference>
<protein>
    <submittedName>
        <fullName evidence="2">Lipase 1</fullName>
        <ecNumber evidence="2">3.1.1.3</ecNumber>
    </submittedName>
</protein>
<dbReference type="InterPro" id="IPR000639">
    <property type="entry name" value="Epox_hydrolase-like"/>
</dbReference>
<feature type="domain" description="AB hydrolase-1" evidence="1">
    <location>
        <begin position="21"/>
        <end position="248"/>
    </location>
</feature>
<gene>
    <name evidence="2" type="primary">lip1</name>
    <name evidence="2" type="ORF">HRbin22_00030</name>
</gene>
<dbReference type="SUPFAM" id="SSF53474">
    <property type="entry name" value="alpha/beta-Hydrolases"/>
    <property type="match status" value="1"/>
</dbReference>
<dbReference type="GO" id="GO:0004806">
    <property type="term" value="F:triacylglycerol lipase activity"/>
    <property type="evidence" value="ECO:0007669"/>
    <property type="project" value="UniProtKB-EC"/>
</dbReference>
<dbReference type="PRINTS" id="PR00111">
    <property type="entry name" value="ABHYDROLASE"/>
</dbReference>